<accession>A0A936NHA6</accession>
<keyword evidence="1" id="KW-0812">Transmembrane</keyword>
<evidence type="ECO:0000313" key="2">
    <source>
        <dbReference type="EMBL" id="MBK9298882.1"/>
    </source>
</evidence>
<proteinExistence type="predicted"/>
<reference evidence="2 3" key="1">
    <citation type="submission" date="2020-10" db="EMBL/GenBank/DDBJ databases">
        <title>Connecting structure to function with the recovery of over 1000 high-quality activated sludge metagenome-assembled genomes encoding full-length rRNA genes using long-read sequencing.</title>
        <authorList>
            <person name="Singleton C.M."/>
            <person name="Petriglieri F."/>
            <person name="Kristensen J.M."/>
            <person name="Kirkegaard R.H."/>
            <person name="Michaelsen T.Y."/>
            <person name="Andersen M.H."/>
            <person name="Karst S.M."/>
            <person name="Dueholm M.S."/>
            <person name="Nielsen P.H."/>
            <person name="Albertsen M."/>
        </authorList>
    </citation>
    <scope>NUCLEOTIDE SEQUENCE [LARGE SCALE GENOMIC DNA]</scope>
    <source>
        <strain evidence="2">Lyne_18-Q3-R50-59_MAXAC.006</strain>
    </source>
</reference>
<feature type="transmembrane region" description="Helical" evidence="1">
    <location>
        <begin position="26"/>
        <end position="51"/>
    </location>
</feature>
<organism evidence="2 3">
    <name type="scientific">Candidatus Neomicrothrix subdominans</name>
    <dbReference type="NCBI Taxonomy" id="2954438"/>
    <lineage>
        <taxon>Bacteria</taxon>
        <taxon>Bacillati</taxon>
        <taxon>Actinomycetota</taxon>
        <taxon>Acidimicrobiia</taxon>
        <taxon>Acidimicrobiales</taxon>
        <taxon>Microthrixaceae</taxon>
        <taxon>Candidatus Neomicrothrix</taxon>
    </lineage>
</organism>
<keyword evidence="1" id="KW-0472">Membrane</keyword>
<name>A0A936NHA6_9ACTN</name>
<dbReference type="EMBL" id="JADJZA010000011">
    <property type="protein sequence ID" value="MBK9298882.1"/>
    <property type="molecule type" value="Genomic_DNA"/>
</dbReference>
<evidence type="ECO:0000256" key="1">
    <source>
        <dbReference type="SAM" id="Phobius"/>
    </source>
</evidence>
<keyword evidence="1" id="KW-1133">Transmembrane helix</keyword>
<dbReference type="Proteomes" id="UP000727993">
    <property type="component" value="Unassembled WGS sequence"/>
</dbReference>
<sequence length="218" mass="21993">MTSSATSRPHLPGASTRPQSVRPSVIWAYLGAAMAVVGVILAVSLVAIGFLSDGGPEEVGRADFPGQVSFTSPSRDKPFAIYLERSTLSGDPGVPGYLTPIVTRGDGEVPVDTDAKIDRHAGVSTEMIPIGSFVAVGGDYTVTVDPDGSSAGDDVAIVVADPDVASTGTALMIWGAAVGAGLFVVGMGVAVGVGRARDRARVRALVEGRAGTESGGTP</sequence>
<protein>
    <submittedName>
        <fullName evidence="2">Uncharacterized protein</fullName>
    </submittedName>
</protein>
<evidence type="ECO:0000313" key="3">
    <source>
        <dbReference type="Proteomes" id="UP000727993"/>
    </source>
</evidence>
<feature type="transmembrane region" description="Helical" evidence="1">
    <location>
        <begin position="171"/>
        <end position="193"/>
    </location>
</feature>
<comment type="caution">
    <text evidence="2">The sequence shown here is derived from an EMBL/GenBank/DDBJ whole genome shotgun (WGS) entry which is preliminary data.</text>
</comment>
<gene>
    <name evidence="2" type="ORF">IPN02_19035</name>
</gene>
<dbReference type="AlphaFoldDB" id="A0A936NHA6"/>